<comment type="caution">
    <text evidence="6">The sequence shown here is derived from an EMBL/GenBank/DDBJ whole genome shotgun (WGS) entry which is preliminary data.</text>
</comment>
<evidence type="ECO:0000256" key="2">
    <source>
        <dbReference type="ARBA" id="ARBA00022777"/>
    </source>
</evidence>
<protein>
    <submittedName>
        <fullName evidence="6">Signal transduction histidine kinase</fullName>
    </submittedName>
</protein>
<keyword evidence="2 6" id="KW-0418">Kinase</keyword>
<gene>
    <name evidence="6" type="ORF">CryarDRAFT_3878</name>
</gene>
<dbReference type="CDD" id="cd16917">
    <property type="entry name" value="HATPase_UhpB-NarQ-NarX-like"/>
    <property type="match status" value="1"/>
</dbReference>
<sequence length="758" mass="79156">METERRSQPRPPNRLSTVPLVLCVALYCFLRVTDYVPVGPFDLHLDRVEFATAVTAVVAVGVVYLLLAFRRPPRPVATGLLLTLAGLTYGPYALVHAGWSPPVAVIVAAVLLTFTGRPSWLLAALVVASDLAVRIALEPGLVDAGGAIVPGRVSYAAIVAVANGLLLFGVARLSQLLRDADRASAGRAALAVTRERLRGARHLEEAVGSRLAAVIAGARADDGDPAVAARAAAATAREALAQVREVADGYRDRSLASEVDAARVVLTAAGVPVVAGPVPADLPEPVDTLLGAVLRRTVVGALSGAPPSSCRIELDGSARLRVACTGGEPGRPALDDLTGPVERLGGRLRVDGPGDVEVELPVTPHGPFRTPVPRPVAGEPWLAWAIMAVLELDLLVTTIVRAGGAWEPIYHAQLSGLRLAAVLALVVPLSLLQLHHVRPRGGDAPPWWRWTLGLQIALVAAITAVGGAAVPAPQYAGPVAGVVLFHLRRPVSWLIAAVLIVGTEVAEIRNSGFDFPADLPYLVPWTLLAMVSVAALCRLPVAAEQVVASQRELARLAALRERLRIARDTHDLLGFQLSAIALKADLVGRAAGAEARDELAEVGRLAEEALNSVRSVTAPPAGLSFADEVRSARSMLTAAGARVDVALDAAPGPSIEGPLAIVLREAVTNVVRHSRATTCTIETRPVPGGIRLRVTNDGVTHNGVPRGSPPAAPGHGLANLRARARETSGELTVARSGERFTLDALLRESGRSALSATS</sequence>
<keyword evidence="1" id="KW-0808">Transferase</keyword>
<name>A0A010Z5R0_9ACTN</name>
<feature type="domain" description="Signal transduction histidine kinase subgroup 3 dimerisation and phosphoacceptor" evidence="5">
    <location>
        <begin position="561"/>
        <end position="616"/>
    </location>
</feature>
<dbReference type="RefSeq" id="WP_051570625.1">
    <property type="nucleotide sequence ID" value="NZ_KK073874.1"/>
</dbReference>
<evidence type="ECO:0000256" key="1">
    <source>
        <dbReference type="ARBA" id="ARBA00022679"/>
    </source>
</evidence>
<keyword evidence="4" id="KW-1133">Transmembrane helix</keyword>
<feature type="transmembrane region" description="Helical" evidence="4">
    <location>
        <begin position="76"/>
        <end position="99"/>
    </location>
</feature>
<keyword evidence="3" id="KW-0902">Two-component regulatory system</keyword>
<feature type="transmembrane region" description="Helical" evidence="4">
    <location>
        <begin position="50"/>
        <end position="69"/>
    </location>
</feature>
<dbReference type="HOGENOM" id="CLU_355598_0_0_11"/>
<accession>A0A010Z5R0</accession>
<dbReference type="PANTHER" id="PTHR24421">
    <property type="entry name" value="NITRATE/NITRITE SENSOR PROTEIN NARX-RELATED"/>
    <property type="match status" value="1"/>
</dbReference>
<reference evidence="6 7" key="1">
    <citation type="submission" date="2013-07" db="EMBL/GenBank/DDBJ databases">
        <authorList>
            <consortium name="DOE Joint Genome Institute"/>
            <person name="Eisen J."/>
            <person name="Huntemann M."/>
            <person name="Han J."/>
            <person name="Chen A."/>
            <person name="Kyrpides N."/>
            <person name="Mavromatis K."/>
            <person name="Markowitz V."/>
            <person name="Palaniappan K."/>
            <person name="Ivanova N."/>
            <person name="Schaumberg A."/>
            <person name="Pati A."/>
            <person name="Liolios K."/>
            <person name="Nordberg H.P."/>
            <person name="Cantor M.N."/>
            <person name="Hua S.X."/>
            <person name="Woyke T."/>
        </authorList>
    </citation>
    <scope>NUCLEOTIDE SEQUENCE [LARGE SCALE GENOMIC DNA]</scope>
    <source>
        <strain evidence="6 7">DSM 44712</strain>
    </source>
</reference>
<dbReference type="Gene3D" id="1.20.5.1930">
    <property type="match status" value="1"/>
</dbReference>
<evidence type="ECO:0000256" key="4">
    <source>
        <dbReference type="SAM" id="Phobius"/>
    </source>
</evidence>
<dbReference type="EMBL" id="JFBT01000001">
    <property type="protein sequence ID" value="EXG82678.1"/>
    <property type="molecule type" value="Genomic_DNA"/>
</dbReference>
<feature type="transmembrane region" description="Helical" evidence="4">
    <location>
        <begin position="12"/>
        <end position="30"/>
    </location>
</feature>
<evidence type="ECO:0000313" key="7">
    <source>
        <dbReference type="Proteomes" id="UP000021053"/>
    </source>
</evidence>
<dbReference type="GO" id="GO:0000155">
    <property type="term" value="F:phosphorelay sensor kinase activity"/>
    <property type="evidence" value="ECO:0007669"/>
    <property type="project" value="InterPro"/>
</dbReference>
<keyword evidence="7" id="KW-1185">Reference proteome</keyword>
<dbReference type="InterPro" id="IPR011712">
    <property type="entry name" value="Sig_transdc_His_kin_sub3_dim/P"/>
</dbReference>
<dbReference type="Gene3D" id="3.30.565.10">
    <property type="entry name" value="Histidine kinase-like ATPase, C-terminal domain"/>
    <property type="match status" value="1"/>
</dbReference>
<evidence type="ECO:0000313" key="6">
    <source>
        <dbReference type="EMBL" id="EXG82678.1"/>
    </source>
</evidence>
<proteinExistence type="predicted"/>
<dbReference type="Pfam" id="PF07730">
    <property type="entry name" value="HisKA_3"/>
    <property type="match status" value="1"/>
</dbReference>
<evidence type="ECO:0000256" key="3">
    <source>
        <dbReference type="ARBA" id="ARBA00023012"/>
    </source>
</evidence>
<evidence type="ECO:0000259" key="5">
    <source>
        <dbReference type="Pfam" id="PF07730"/>
    </source>
</evidence>
<organism evidence="6 7">
    <name type="scientific">Cryptosporangium arvum DSM 44712</name>
    <dbReference type="NCBI Taxonomy" id="927661"/>
    <lineage>
        <taxon>Bacteria</taxon>
        <taxon>Bacillati</taxon>
        <taxon>Actinomycetota</taxon>
        <taxon>Actinomycetes</taxon>
        <taxon>Cryptosporangiales</taxon>
        <taxon>Cryptosporangiaceae</taxon>
        <taxon>Cryptosporangium</taxon>
    </lineage>
</organism>
<dbReference type="OrthoDB" id="5241784at2"/>
<dbReference type="SUPFAM" id="SSF55874">
    <property type="entry name" value="ATPase domain of HSP90 chaperone/DNA topoisomerase II/histidine kinase"/>
    <property type="match status" value="1"/>
</dbReference>
<dbReference type="PANTHER" id="PTHR24421:SF63">
    <property type="entry name" value="SENSOR HISTIDINE KINASE DESK"/>
    <property type="match status" value="1"/>
</dbReference>
<dbReference type="InterPro" id="IPR050482">
    <property type="entry name" value="Sensor_HK_TwoCompSys"/>
</dbReference>
<keyword evidence="4" id="KW-0472">Membrane</keyword>
<dbReference type="AlphaFoldDB" id="A0A010Z5R0"/>
<dbReference type="InterPro" id="IPR036890">
    <property type="entry name" value="HATPase_C_sf"/>
</dbReference>
<dbReference type="GO" id="GO:0046983">
    <property type="term" value="F:protein dimerization activity"/>
    <property type="evidence" value="ECO:0007669"/>
    <property type="project" value="InterPro"/>
</dbReference>
<feature type="transmembrane region" description="Helical" evidence="4">
    <location>
        <begin position="149"/>
        <end position="171"/>
    </location>
</feature>
<dbReference type="GO" id="GO:0016020">
    <property type="term" value="C:membrane"/>
    <property type="evidence" value="ECO:0007669"/>
    <property type="project" value="InterPro"/>
</dbReference>
<keyword evidence="4" id="KW-0812">Transmembrane</keyword>
<dbReference type="PATRIC" id="fig|927661.3.peg.3846"/>
<dbReference type="Proteomes" id="UP000021053">
    <property type="component" value="Unassembled WGS sequence"/>
</dbReference>